<reference evidence="5" key="1">
    <citation type="submission" date="2009-04" db="EMBL/GenBank/DDBJ databases">
        <authorList>
            <person name="Weinstock G."/>
            <person name="Sodergren E."/>
            <person name="Clifton S."/>
            <person name="Fulton L."/>
            <person name="Fulton B."/>
            <person name="Courtney L."/>
            <person name="Fronick C."/>
            <person name="Harrison M."/>
            <person name="Strong C."/>
            <person name="Farmer C."/>
            <person name="Delahaunty K."/>
            <person name="Markovic C."/>
            <person name="Hall O."/>
            <person name="Minx P."/>
            <person name="Tomlinson C."/>
            <person name="Mitreva M."/>
            <person name="Nelson J."/>
            <person name="Hou S."/>
            <person name="Wollam A."/>
            <person name="Pepin K.H."/>
            <person name="Johnson M."/>
            <person name="Bhonagiri V."/>
            <person name="Nash W.E."/>
            <person name="Warren W."/>
            <person name="Chinwalla A."/>
            <person name="Mardis E.R."/>
            <person name="Wilson R.K."/>
        </authorList>
    </citation>
    <scope>NUCLEOTIDE SEQUENCE [LARGE SCALE GENOMIC DNA]</scope>
    <source>
        <strain evidence="5">DSM 14600</strain>
    </source>
</reference>
<dbReference type="InterPro" id="IPR008268">
    <property type="entry name" value="Peptidase_S16_AS"/>
</dbReference>
<evidence type="ECO:0000256" key="1">
    <source>
        <dbReference type="ARBA" id="ARBA00022801"/>
    </source>
</evidence>
<keyword evidence="3 5" id="KW-0645">Protease</keyword>
<dbReference type="PRINTS" id="PR00830">
    <property type="entry name" value="ENDOLAPTASE"/>
</dbReference>
<keyword evidence="6" id="KW-1185">Reference proteome</keyword>
<dbReference type="GO" id="GO:0005524">
    <property type="term" value="F:ATP binding"/>
    <property type="evidence" value="ECO:0007669"/>
    <property type="project" value="InterPro"/>
</dbReference>
<proteinExistence type="inferred from homology"/>
<name>C4G9R0_9FIRM</name>
<comment type="caution">
    <text evidence="5">The sequence shown here is derived from an EMBL/GenBank/DDBJ whole genome shotgun (WGS) entry which is preliminary data.</text>
</comment>
<organism evidence="5 6">
    <name type="scientific">Shuttleworthella satelles DSM 14600</name>
    <dbReference type="NCBI Taxonomy" id="626523"/>
    <lineage>
        <taxon>Bacteria</taxon>
        <taxon>Bacillati</taxon>
        <taxon>Bacillota</taxon>
        <taxon>Clostridia</taxon>
        <taxon>Lachnospirales</taxon>
        <taxon>Lachnospiraceae</taxon>
        <taxon>Shuttleworthella</taxon>
    </lineage>
</organism>
<dbReference type="InterPro" id="IPR020568">
    <property type="entry name" value="Ribosomal_Su5_D2-typ_SF"/>
</dbReference>
<keyword evidence="2 3" id="KW-0720">Serine protease</keyword>
<dbReference type="GO" id="GO:0006508">
    <property type="term" value="P:proteolysis"/>
    <property type="evidence" value="ECO:0007669"/>
    <property type="project" value="UniProtKB-KW"/>
</dbReference>
<dbReference type="SUPFAM" id="SSF54211">
    <property type="entry name" value="Ribosomal protein S5 domain 2-like"/>
    <property type="match status" value="1"/>
</dbReference>
<sequence>MTGENLPDFLDMNPMIHNRVRDSANPGVITGLAWTPVGGTILYIETMFTKGSGKVQVTGQLGDVMKESAQIAVSLVKNLYPKQSRLFEENDLHIHVPDGATPKDGPSAGITLVTALSSLLTGRSVSPHYAMTGEVSLQGNVNPIGGLPEKLMAAQRAGVETVFIPRDNEQDLRDVADEVKDQLQIIPVEKISDVLRQLDLLVESA</sequence>
<feature type="active site" evidence="3">
    <location>
        <position position="150"/>
    </location>
</feature>
<evidence type="ECO:0000256" key="2">
    <source>
        <dbReference type="ARBA" id="ARBA00022825"/>
    </source>
</evidence>
<protein>
    <recommendedName>
        <fullName evidence="3">endopeptidase La</fullName>
        <ecNumber evidence="3">3.4.21.53</ecNumber>
    </recommendedName>
</protein>
<comment type="similarity">
    <text evidence="3">Belongs to the peptidase S16 family.</text>
</comment>
<feature type="active site" evidence="3">
    <location>
        <position position="107"/>
    </location>
</feature>
<dbReference type="GO" id="GO:0004252">
    <property type="term" value="F:serine-type endopeptidase activity"/>
    <property type="evidence" value="ECO:0007669"/>
    <property type="project" value="UniProtKB-UniRule"/>
</dbReference>
<dbReference type="Pfam" id="PF05362">
    <property type="entry name" value="Lon_C"/>
    <property type="match status" value="1"/>
</dbReference>
<dbReference type="InterPro" id="IPR014721">
    <property type="entry name" value="Ribsml_uS5_D2-typ_fold_subgr"/>
</dbReference>
<dbReference type="HOGENOM" id="CLU_091305_0_0_9"/>
<evidence type="ECO:0000313" key="5">
    <source>
        <dbReference type="EMBL" id="EEP29357.1"/>
    </source>
</evidence>
<dbReference type="PROSITE" id="PS51786">
    <property type="entry name" value="LON_PROTEOLYTIC"/>
    <property type="match status" value="1"/>
</dbReference>
<dbReference type="EC" id="3.4.21.53" evidence="3"/>
<dbReference type="Proteomes" id="UP000003494">
    <property type="component" value="Unassembled WGS sequence"/>
</dbReference>
<dbReference type="STRING" id="626523.GCWU000342_00714"/>
<dbReference type="EMBL" id="ACIP02000001">
    <property type="protein sequence ID" value="EEP29357.1"/>
    <property type="molecule type" value="Genomic_DNA"/>
</dbReference>
<evidence type="ECO:0000259" key="4">
    <source>
        <dbReference type="PROSITE" id="PS51786"/>
    </source>
</evidence>
<evidence type="ECO:0000313" key="6">
    <source>
        <dbReference type="Proteomes" id="UP000003494"/>
    </source>
</evidence>
<dbReference type="AlphaFoldDB" id="C4G9R0"/>
<dbReference type="InterPro" id="IPR008269">
    <property type="entry name" value="Lon_proteolytic"/>
</dbReference>
<dbReference type="InterPro" id="IPR027065">
    <property type="entry name" value="Lon_Prtase"/>
</dbReference>
<dbReference type="GO" id="GO:0004176">
    <property type="term" value="F:ATP-dependent peptidase activity"/>
    <property type="evidence" value="ECO:0007669"/>
    <property type="project" value="UniProtKB-UniRule"/>
</dbReference>
<dbReference type="PROSITE" id="PS01046">
    <property type="entry name" value="LON_SER"/>
    <property type="match status" value="1"/>
</dbReference>
<keyword evidence="1 3" id="KW-0378">Hydrolase</keyword>
<evidence type="ECO:0000256" key="3">
    <source>
        <dbReference type="PROSITE-ProRule" id="PRU01122"/>
    </source>
</evidence>
<dbReference type="eggNOG" id="COG0466">
    <property type="taxonomic scope" value="Bacteria"/>
</dbReference>
<gene>
    <name evidence="5" type="ORF">GCWU000342_00714</name>
</gene>
<dbReference type="Gene3D" id="3.30.230.10">
    <property type="match status" value="1"/>
</dbReference>
<comment type="catalytic activity">
    <reaction evidence="3">
        <text>Hydrolysis of proteins in presence of ATP.</text>
        <dbReference type="EC" id="3.4.21.53"/>
    </reaction>
</comment>
<dbReference type="PANTHER" id="PTHR10046">
    <property type="entry name" value="ATP DEPENDENT LON PROTEASE FAMILY MEMBER"/>
    <property type="match status" value="1"/>
</dbReference>
<dbReference type="GO" id="GO:0030163">
    <property type="term" value="P:protein catabolic process"/>
    <property type="evidence" value="ECO:0007669"/>
    <property type="project" value="InterPro"/>
</dbReference>
<feature type="domain" description="Lon proteolytic" evidence="4">
    <location>
        <begin position="23"/>
        <end position="201"/>
    </location>
</feature>
<accession>C4G9R0</accession>